<accession>A0A327Y217</accession>
<dbReference type="RefSeq" id="WP_009502688.1">
    <property type="nucleotide sequence ID" value="NZ_LIGK01000041.1"/>
</dbReference>
<dbReference type="OrthoDB" id="7961152at2"/>
<dbReference type="Pfam" id="PF20056">
    <property type="entry name" value="DUF6455"/>
    <property type="match status" value="1"/>
</dbReference>
<comment type="caution">
    <text evidence="2">The sequence shown here is derived from an EMBL/GenBank/DDBJ whole genome shotgun (WGS) entry which is preliminary data.</text>
</comment>
<dbReference type="InterPro" id="IPR045601">
    <property type="entry name" value="DUF6455"/>
</dbReference>
<sequence length="85" mass="9299">MPDPTQFARHATLVDHMARALGVDLDEQILRGNLSLSQVEDAVLSCTNCTQPCACESWLASQHETAPEAPGYCRNVALFDALRDI</sequence>
<dbReference type="AlphaFoldDB" id="A0A327Y217"/>
<dbReference type="Proteomes" id="UP000249165">
    <property type="component" value="Unassembled WGS sequence"/>
</dbReference>
<evidence type="ECO:0000313" key="2">
    <source>
        <dbReference type="EMBL" id="RAK12429.1"/>
    </source>
</evidence>
<reference evidence="2 3" key="1">
    <citation type="submission" date="2018-06" db="EMBL/GenBank/DDBJ databases">
        <title>Genomic Encyclopedia of Archaeal and Bacterial Type Strains, Phase II (KMG-II): from individual species to whole genera.</title>
        <authorList>
            <person name="Goeker M."/>
        </authorList>
    </citation>
    <scope>NUCLEOTIDE SEQUENCE [LARGE SCALE GENOMIC DNA]</scope>
    <source>
        <strain evidence="2 3">DSM 22011</strain>
    </source>
</reference>
<keyword evidence="3" id="KW-1185">Reference proteome</keyword>
<evidence type="ECO:0000313" key="3">
    <source>
        <dbReference type="Proteomes" id="UP000249165"/>
    </source>
</evidence>
<gene>
    <name evidence="2" type="ORF">ATI53_104238</name>
</gene>
<organism evidence="2 3">
    <name type="scientific">Salipiger aestuarii</name>
    <dbReference type="NCBI Taxonomy" id="568098"/>
    <lineage>
        <taxon>Bacteria</taxon>
        <taxon>Pseudomonadati</taxon>
        <taxon>Pseudomonadota</taxon>
        <taxon>Alphaproteobacteria</taxon>
        <taxon>Rhodobacterales</taxon>
        <taxon>Roseobacteraceae</taxon>
        <taxon>Salipiger</taxon>
    </lineage>
</organism>
<feature type="domain" description="DUF6455" evidence="1">
    <location>
        <begin position="1"/>
        <end position="84"/>
    </location>
</feature>
<evidence type="ECO:0000259" key="1">
    <source>
        <dbReference type="Pfam" id="PF20056"/>
    </source>
</evidence>
<protein>
    <recommendedName>
        <fullName evidence="1">DUF6455 domain-containing protein</fullName>
    </recommendedName>
</protein>
<name>A0A327Y217_9RHOB</name>
<dbReference type="EMBL" id="QLMG01000042">
    <property type="protein sequence ID" value="RAK12429.1"/>
    <property type="molecule type" value="Genomic_DNA"/>
</dbReference>
<proteinExistence type="predicted"/>